<dbReference type="PANTHER" id="PTHR23050">
    <property type="entry name" value="CALCIUM BINDING PROTEIN"/>
    <property type="match status" value="1"/>
</dbReference>
<organism evidence="4 5">
    <name type="scientific">Oopsacas minuta</name>
    <dbReference type="NCBI Taxonomy" id="111878"/>
    <lineage>
        <taxon>Eukaryota</taxon>
        <taxon>Metazoa</taxon>
        <taxon>Porifera</taxon>
        <taxon>Hexactinellida</taxon>
        <taxon>Hexasterophora</taxon>
        <taxon>Lyssacinosida</taxon>
        <taxon>Leucopsacidae</taxon>
        <taxon>Oopsacas</taxon>
    </lineage>
</organism>
<evidence type="ECO:0000313" key="4">
    <source>
        <dbReference type="EMBL" id="KAI6659134.1"/>
    </source>
</evidence>
<dbReference type="PROSITE" id="PS00018">
    <property type="entry name" value="EF_HAND_1"/>
    <property type="match status" value="2"/>
</dbReference>
<dbReference type="Proteomes" id="UP001165289">
    <property type="component" value="Unassembled WGS sequence"/>
</dbReference>
<dbReference type="Gene3D" id="1.10.238.10">
    <property type="entry name" value="EF-hand"/>
    <property type="match status" value="1"/>
</dbReference>
<dbReference type="InterPro" id="IPR018247">
    <property type="entry name" value="EF_Hand_1_Ca_BS"/>
</dbReference>
<dbReference type="Pfam" id="PF13499">
    <property type="entry name" value="EF-hand_7"/>
    <property type="match status" value="1"/>
</dbReference>
<name>A0AAV7KGC4_9METZ</name>
<keyword evidence="1" id="KW-0677">Repeat</keyword>
<keyword evidence="2" id="KW-0106">Calcium</keyword>
<dbReference type="SUPFAM" id="SSF47473">
    <property type="entry name" value="EF-hand"/>
    <property type="match status" value="1"/>
</dbReference>
<evidence type="ECO:0000256" key="1">
    <source>
        <dbReference type="ARBA" id="ARBA00022737"/>
    </source>
</evidence>
<protein>
    <submittedName>
        <fullName evidence="4">Calmodulin</fullName>
    </submittedName>
</protein>
<evidence type="ECO:0000256" key="2">
    <source>
        <dbReference type="ARBA" id="ARBA00022837"/>
    </source>
</evidence>
<dbReference type="InterPro" id="IPR011992">
    <property type="entry name" value="EF-hand-dom_pair"/>
</dbReference>
<dbReference type="GO" id="GO:0005509">
    <property type="term" value="F:calcium ion binding"/>
    <property type="evidence" value="ECO:0007669"/>
    <property type="project" value="InterPro"/>
</dbReference>
<evidence type="ECO:0000313" key="5">
    <source>
        <dbReference type="Proteomes" id="UP001165289"/>
    </source>
</evidence>
<dbReference type="EMBL" id="JAKMXF010000066">
    <property type="protein sequence ID" value="KAI6659134.1"/>
    <property type="molecule type" value="Genomic_DNA"/>
</dbReference>
<reference evidence="4 5" key="1">
    <citation type="journal article" date="2023" name="BMC Biol.">
        <title>The compact genome of the sponge Oopsacas minuta (Hexactinellida) is lacking key metazoan core genes.</title>
        <authorList>
            <person name="Santini S."/>
            <person name="Schenkelaars Q."/>
            <person name="Jourda C."/>
            <person name="Duchesne M."/>
            <person name="Belahbib H."/>
            <person name="Rocher C."/>
            <person name="Selva M."/>
            <person name="Riesgo A."/>
            <person name="Vervoort M."/>
            <person name="Leys S.P."/>
            <person name="Kodjabachian L."/>
            <person name="Le Bivic A."/>
            <person name="Borchiellini C."/>
            <person name="Claverie J.M."/>
            <person name="Renard E."/>
        </authorList>
    </citation>
    <scope>NUCLEOTIDE SEQUENCE [LARGE SCALE GENOMIC DNA]</scope>
    <source>
        <strain evidence="4">SPO-2</strain>
    </source>
</reference>
<dbReference type="FunFam" id="1.10.238.10:FF:000001">
    <property type="entry name" value="Calmodulin 1"/>
    <property type="match status" value="1"/>
</dbReference>
<gene>
    <name evidence="4" type="ORF">LOD99_14810</name>
</gene>
<dbReference type="InterPro" id="IPR050145">
    <property type="entry name" value="Centrin_CML-like"/>
</dbReference>
<dbReference type="CDD" id="cd00051">
    <property type="entry name" value="EFh"/>
    <property type="match status" value="1"/>
</dbReference>
<dbReference type="AlphaFoldDB" id="A0AAV7KGC4"/>
<dbReference type="InterPro" id="IPR002048">
    <property type="entry name" value="EF_hand_dom"/>
</dbReference>
<feature type="domain" description="EF-hand" evidence="3">
    <location>
        <begin position="101"/>
        <end position="136"/>
    </location>
</feature>
<dbReference type="PROSITE" id="PS50222">
    <property type="entry name" value="EF_HAND_2"/>
    <property type="match status" value="2"/>
</dbReference>
<comment type="caution">
    <text evidence="4">The sequence shown here is derived from an EMBL/GenBank/DDBJ whole genome shotgun (WGS) entry which is preliminary data.</text>
</comment>
<accession>A0AAV7KGC4</accession>
<feature type="domain" description="EF-hand" evidence="3">
    <location>
        <begin position="65"/>
        <end position="100"/>
    </location>
</feature>
<proteinExistence type="predicted"/>
<keyword evidence="5" id="KW-1185">Reference proteome</keyword>
<sequence>MSNIAFADVKFEQIEEIANFLIGMGIETSEFEIMAIIEEYEVEGYTEMEFNELIQIMIEKVRKVNEGKAIYDMFQLFDKDGNGYITPEELRSVMLSLGENLSDEVIDEMIDEADMNGDNQIDFFEFVKILSVEDDITLFTINSTQYVTKKEISSF</sequence>
<dbReference type="SMART" id="SM00054">
    <property type="entry name" value="EFh"/>
    <property type="match status" value="3"/>
</dbReference>
<evidence type="ECO:0000259" key="3">
    <source>
        <dbReference type="PROSITE" id="PS50222"/>
    </source>
</evidence>